<keyword evidence="3" id="KW-1185">Reference proteome</keyword>
<protein>
    <recommendedName>
        <fullName evidence="1">DUF7223 domain-containing protein</fullName>
    </recommendedName>
</protein>
<dbReference type="Proteomes" id="UP001437256">
    <property type="component" value="Unassembled WGS sequence"/>
</dbReference>
<accession>A0ABR2ZWW6</accession>
<name>A0ABR2ZWW6_9AGAR</name>
<organism evidence="2 3">
    <name type="scientific">Marasmius tenuissimus</name>
    <dbReference type="NCBI Taxonomy" id="585030"/>
    <lineage>
        <taxon>Eukaryota</taxon>
        <taxon>Fungi</taxon>
        <taxon>Dikarya</taxon>
        <taxon>Basidiomycota</taxon>
        <taxon>Agaricomycotina</taxon>
        <taxon>Agaricomycetes</taxon>
        <taxon>Agaricomycetidae</taxon>
        <taxon>Agaricales</taxon>
        <taxon>Marasmiineae</taxon>
        <taxon>Marasmiaceae</taxon>
        <taxon>Marasmius</taxon>
    </lineage>
</organism>
<dbReference type="InterPro" id="IPR055647">
    <property type="entry name" value="DUF7223"/>
</dbReference>
<comment type="caution">
    <text evidence="2">The sequence shown here is derived from an EMBL/GenBank/DDBJ whole genome shotgun (WGS) entry which is preliminary data.</text>
</comment>
<sequence>MTGLYLASMVSVPTTPPPGLDLSKLYVENLRLSRVPVVNESRTDAGGWTILNCNENALTQDIRLVCTGTPQECDHLYDNTGPAGKLVRLPENCGGNAFARIHRNWVHEDQSLPVDVTKLLQKRDGTLPQVQGLTLDTNFDAIDPAQNGEVNLAVKGANVPGAIGNFHIGTPASLQTRGLFDFNQEQTKTLPPIELDKTFNIFDLSISCPAQGPIPAFDASLKADAAAKTRANVSIGVVAVGTIIPPNLSELSLFSNLDADTVGTLRLVGSADVTTDSGRKTLFEMGVPGLDFKGILAIGPRFQINAQAKATMEIKADIDVTLAYSVKGAKFTFPPRDDSEKPGGQFEPADSPLKISVAPSVSSKVVLEAHLIPTLLLGIDVLKQGANIFLDLDGSATVTMTLDANATASTDGTESGNVNGCIDVGSGFDVNAGADASFFGLFDKSTKVNLFSKKFQLFKKCLPGSNQRRYVPSRQPQRMSRRAAFLFSKRADLTCPTVSSGDVVSIVDEVLPAAG</sequence>
<dbReference type="EMBL" id="JBBXMP010000041">
    <property type="protein sequence ID" value="KAL0065903.1"/>
    <property type="molecule type" value="Genomic_DNA"/>
</dbReference>
<reference evidence="2 3" key="1">
    <citation type="submission" date="2024-05" db="EMBL/GenBank/DDBJ databases">
        <title>A draft genome resource for the thread blight pathogen Marasmius tenuissimus strain MS-2.</title>
        <authorList>
            <person name="Yulfo-Soto G.E."/>
            <person name="Baruah I.K."/>
            <person name="Amoako-Attah I."/>
            <person name="Bukari Y."/>
            <person name="Meinhardt L.W."/>
            <person name="Bailey B.A."/>
            <person name="Cohen S.P."/>
        </authorList>
    </citation>
    <scope>NUCLEOTIDE SEQUENCE [LARGE SCALE GENOMIC DNA]</scope>
    <source>
        <strain evidence="2 3">MS-2</strain>
    </source>
</reference>
<evidence type="ECO:0000313" key="3">
    <source>
        <dbReference type="Proteomes" id="UP001437256"/>
    </source>
</evidence>
<evidence type="ECO:0000259" key="1">
    <source>
        <dbReference type="Pfam" id="PF23865"/>
    </source>
</evidence>
<evidence type="ECO:0000313" key="2">
    <source>
        <dbReference type="EMBL" id="KAL0065903.1"/>
    </source>
</evidence>
<gene>
    <name evidence="2" type="ORF">AAF712_007026</name>
</gene>
<proteinExistence type="predicted"/>
<dbReference type="Pfam" id="PF23865">
    <property type="entry name" value="DUF7223"/>
    <property type="match status" value="1"/>
</dbReference>
<feature type="domain" description="DUF7223" evidence="1">
    <location>
        <begin position="277"/>
        <end position="463"/>
    </location>
</feature>